<dbReference type="Proteomes" id="UP000008744">
    <property type="component" value="Unassembled WGS sequence"/>
</dbReference>
<evidence type="ECO:0000256" key="1">
    <source>
        <dbReference type="SAM" id="MobiDB-lite"/>
    </source>
</evidence>
<accession>B4GTX1</accession>
<dbReference type="PhylomeDB" id="B4GTX1"/>
<dbReference type="HOGENOM" id="CLU_1572297_0_0_1"/>
<keyword evidence="2" id="KW-0732">Signal</keyword>
<dbReference type="EMBL" id="CH479190">
    <property type="protein sequence ID" value="EDW25991.1"/>
    <property type="molecule type" value="Genomic_DNA"/>
</dbReference>
<name>B4GTX1_DROPE</name>
<dbReference type="OMA" id="CFKRVCY"/>
<proteinExistence type="predicted"/>
<dbReference type="AlphaFoldDB" id="B4GTX1"/>
<gene>
    <name evidence="3" type="primary">Dper\GL14195</name>
    <name evidence="3" type="ORF">Dper_GL14195</name>
</gene>
<feature type="signal peptide" evidence="2">
    <location>
        <begin position="1"/>
        <end position="23"/>
    </location>
</feature>
<dbReference type="STRING" id="7234.B4GTX1"/>
<feature type="region of interest" description="Disordered" evidence="1">
    <location>
        <begin position="56"/>
        <end position="115"/>
    </location>
</feature>
<protein>
    <submittedName>
        <fullName evidence="3">GL14195</fullName>
    </submittedName>
</protein>
<dbReference type="KEGG" id="dpe:6596814"/>
<dbReference type="OrthoDB" id="7869387at2759"/>
<evidence type="ECO:0000313" key="4">
    <source>
        <dbReference type="Proteomes" id="UP000008744"/>
    </source>
</evidence>
<dbReference type="GO" id="GO:0007306">
    <property type="term" value="P:egg chorion assembly"/>
    <property type="evidence" value="ECO:0007669"/>
    <property type="project" value="EnsemblMetazoa"/>
</dbReference>
<evidence type="ECO:0000256" key="2">
    <source>
        <dbReference type="SAM" id="SignalP"/>
    </source>
</evidence>
<feature type="chain" id="PRO_5002804393" evidence="2">
    <location>
        <begin position="24"/>
        <end position="142"/>
    </location>
</feature>
<organism evidence="4">
    <name type="scientific">Drosophila persimilis</name>
    <name type="common">Fruit fly</name>
    <dbReference type="NCBI Taxonomy" id="7234"/>
    <lineage>
        <taxon>Eukaryota</taxon>
        <taxon>Metazoa</taxon>
        <taxon>Ecdysozoa</taxon>
        <taxon>Arthropoda</taxon>
        <taxon>Hexapoda</taxon>
        <taxon>Insecta</taxon>
        <taxon>Pterygota</taxon>
        <taxon>Neoptera</taxon>
        <taxon>Endopterygota</taxon>
        <taxon>Diptera</taxon>
        <taxon>Brachycera</taxon>
        <taxon>Muscomorpha</taxon>
        <taxon>Ephydroidea</taxon>
        <taxon>Drosophilidae</taxon>
        <taxon>Drosophila</taxon>
        <taxon>Sophophora</taxon>
    </lineage>
</organism>
<sequence>MAAFKQNQRFALLLLIALAGSSAAQTFTQEDRGSILKFMGVLINFLDLETDNATSTAVPNTNATSVGTTTTLPSEPSGETTESSGTTSNSTTGDSTSGTTTTLPLNSTGSDTTTEVASTTVRRRICFKRVCYKFSADKGYIY</sequence>
<evidence type="ECO:0000313" key="3">
    <source>
        <dbReference type="EMBL" id="EDW25991.1"/>
    </source>
</evidence>
<keyword evidence="4" id="KW-1185">Reference proteome</keyword>
<feature type="compositionally biased region" description="Low complexity" evidence="1">
    <location>
        <begin position="61"/>
        <end position="110"/>
    </location>
</feature>
<reference evidence="3 4" key="1">
    <citation type="journal article" date="2007" name="Nature">
        <title>Evolution of genes and genomes on the Drosophila phylogeny.</title>
        <authorList>
            <consortium name="Drosophila 12 Genomes Consortium"/>
            <person name="Clark A.G."/>
            <person name="Eisen M.B."/>
            <person name="Smith D.R."/>
            <person name="Bergman C.M."/>
            <person name="Oliver B."/>
            <person name="Markow T.A."/>
            <person name="Kaufman T.C."/>
            <person name="Kellis M."/>
            <person name="Gelbart W."/>
            <person name="Iyer V.N."/>
            <person name="Pollard D.A."/>
            <person name="Sackton T.B."/>
            <person name="Larracuente A.M."/>
            <person name="Singh N.D."/>
            <person name="Abad J.P."/>
            <person name="Abt D.N."/>
            <person name="Adryan B."/>
            <person name="Aguade M."/>
            <person name="Akashi H."/>
            <person name="Anderson W.W."/>
            <person name="Aquadro C.F."/>
            <person name="Ardell D.H."/>
            <person name="Arguello R."/>
            <person name="Artieri C.G."/>
            <person name="Barbash D.A."/>
            <person name="Barker D."/>
            <person name="Barsanti P."/>
            <person name="Batterham P."/>
            <person name="Batzoglou S."/>
            <person name="Begun D."/>
            <person name="Bhutkar A."/>
            <person name="Blanco E."/>
            <person name="Bosak S.A."/>
            <person name="Bradley R.K."/>
            <person name="Brand A.D."/>
            <person name="Brent M.R."/>
            <person name="Brooks A.N."/>
            <person name="Brown R.H."/>
            <person name="Butlin R.K."/>
            <person name="Caggese C."/>
            <person name="Calvi B.R."/>
            <person name="Bernardo de Carvalho A."/>
            <person name="Caspi A."/>
            <person name="Castrezana S."/>
            <person name="Celniker S.E."/>
            <person name="Chang J.L."/>
            <person name="Chapple C."/>
            <person name="Chatterji S."/>
            <person name="Chinwalla A."/>
            <person name="Civetta A."/>
            <person name="Clifton S.W."/>
            <person name="Comeron J.M."/>
            <person name="Costello J.C."/>
            <person name="Coyne J.A."/>
            <person name="Daub J."/>
            <person name="David R.G."/>
            <person name="Delcher A.L."/>
            <person name="Delehaunty K."/>
            <person name="Do C.B."/>
            <person name="Ebling H."/>
            <person name="Edwards K."/>
            <person name="Eickbush T."/>
            <person name="Evans J.D."/>
            <person name="Filipski A."/>
            <person name="Findeiss S."/>
            <person name="Freyhult E."/>
            <person name="Fulton L."/>
            <person name="Fulton R."/>
            <person name="Garcia A.C."/>
            <person name="Gardiner A."/>
            <person name="Garfield D.A."/>
            <person name="Garvin B.E."/>
            <person name="Gibson G."/>
            <person name="Gilbert D."/>
            <person name="Gnerre S."/>
            <person name="Godfrey J."/>
            <person name="Good R."/>
            <person name="Gotea V."/>
            <person name="Gravely B."/>
            <person name="Greenberg A.J."/>
            <person name="Griffiths-Jones S."/>
            <person name="Gross S."/>
            <person name="Guigo R."/>
            <person name="Gustafson E.A."/>
            <person name="Haerty W."/>
            <person name="Hahn M.W."/>
            <person name="Halligan D.L."/>
            <person name="Halpern A.L."/>
            <person name="Halter G.M."/>
            <person name="Han M.V."/>
            <person name="Heger A."/>
            <person name="Hillier L."/>
            <person name="Hinrichs A.S."/>
            <person name="Holmes I."/>
            <person name="Hoskins R.A."/>
            <person name="Hubisz M.J."/>
            <person name="Hultmark D."/>
            <person name="Huntley M.A."/>
            <person name="Jaffe D.B."/>
            <person name="Jagadeeshan S."/>
            <person name="Jeck W.R."/>
            <person name="Johnson J."/>
            <person name="Jones C.D."/>
            <person name="Jordan W.C."/>
            <person name="Karpen G.H."/>
            <person name="Kataoka E."/>
            <person name="Keightley P.D."/>
            <person name="Kheradpour P."/>
            <person name="Kirkness E.F."/>
            <person name="Koerich L.B."/>
            <person name="Kristiansen K."/>
            <person name="Kudrna D."/>
            <person name="Kulathinal R.J."/>
            <person name="Kumar S."/>
            <person name="Kwok R."/>
            <person name="Lander E."/>
            <person name="Langley C.H."/>
            <person name="Lapoint R."/>
            <person name="Lazzaro B.P."/>
            <person name="Lee S.J."/>
            <person name="Levesque L."/>
            <person name="Li R."/>
            <person name="Lin C.F."/>
            <person name="Lin M.F."/>
            <person name="Lindblad-Toh K."/>
            <person name="Llopart A."/>
            <person name="Long M."/>
            <person name="Low L."/>
            <person name="Lozovsky E."/>
            <person name="Lu J."/>
            <person name="Luo M."/>
            <person name="Machado C.A."/>
            <person name="Makalowski W."/>
            <person name="Marzo M."/>
            <person name="Matsuda M."/>
            <person name="Matzkin L."/>
            <person name="McAllister B."/>
            <person name="McBride C.S."/>
            <person name="McKernan B."/>
            <person name="McKernan K."/>
            <person name="Mendez-Lago M."/>
            <person name="Minx P."/>
            <person name="Mollenhauer M.U."/>
            <person name="Montooth K."/>
            <person name="Mount S.M."/>
            <person name="Mu X."/>
            <person name="Myers E."/>
            <person name="Negre B."/>
            <person name="Newfeld S."/>
            <person name="Nielsen R."/>
            <person name="Noor M.A."/>
            <person name="O'Grady P."/>
            <person name="Pachter L."/>
            <person name="Papaceit M."/>
            <person name="Parisi M.J."/>
            <person name="Parisi M."/>
            <person name="Parts L."/>
            <person name="Pedersen J.S."/>
            <person name="Pesole G."/>
            <person name="Phillippy A.M."/>
            <person name="Ponting C.P."/>
            <person name="Pop M."/>
            <person name="Porcelli D."/>
            <person name="Powell J.R."/>
            <person name="Prohaska S."/>
            <person name="Pruitt K."/>
            <person name="Puig M."/>
            <person name="Quesneville H."/>
            <person name="Ram K.R."/>
            <person name="Rand D."/>
            <person name="Rasmussen M.D."/>
            <person name="Reed L.K."/>
            <person name="Reenan R."/>
            <person name="Reily A."/>
            <person name="Remington K.A."/>
            <person name="Rieger T.T."/>
            <person name="Ritchie M.G."/>
            <person name="Robin C."/>
            <person name="Rogers Y.H."/>
            <person name="Rohde C."/>
            <person name="Rozas J."/>
            <person name="Rubenfield M.J."/>
            <person name="Ruiz A."/>
            <person name="Russo S."/>
            <person name="Salzberg S.L."/>
            <person name="Sanchez-Gracia A."/>
            <person name="Saranga D.J."/>
            <person name="Sato H."/>
            <person name="Schaeffer S.W."/>
            <person name="Schatz M.C."/>
            <person name="Schlenke T."/>
            <person name="Schwartz R."/>
            <person name="Segarra C."/>
            <person name="Singh R.S."/>
            <person name="Sirot L."/>
            <person name="Sirota M."/>
            <person name="Sisneros N.B."/>
            <person name="Smith C.D."/>
            <person name="Smith T.F."/>
            <person name="Spieth J."/>
            <person name="Stage D.E."/>
            <person name="Stark A."/>
            <person name="Stephan W."/>
            <person name="Strausberg R.L."/>
            <person name="Strempel S."/>
            <person name="Sturgill D."/>
            <person name="Sutton G."/>
            <person name="Sutton G.G."/>
            <person name="Tao W."/>
            <person name="Teichmann S."/>
            <person name="Tobari Y.N."/>
            <person name="Tomimura Y."/>
            <person name="Tsolas J.M."/>
            <person name="Valente V.L."/>
            <person name="Venter E."/>
            <person name="Venter J.C."/>
            <person name="Vicario S."/>
            <person name="Vieira F.G."/>
            <person name="Vilella A.J."/>
            <person name="Villasante A."/>
            <person name="Walenz B."/>
            <person name="Wang J."/>
            <person name="Wasserman M."/>
            <person name="Watts T."/>
            <person name="Wilson D."/>
            <person name="Wilson R.K."/>
            <person name="Wing R.A."/>
            <person name="Wolfner M.F."/>
            <person name="Wong A."/>
            <person name="Wong G.K."/>
            <person name="Wu C.I."/>
            <person name="Wu G."/>
            <person name="Yamamoto D."/>
            <person name="Yang H.P."/>
            <person name="Yang S.P."/>
            <person name="Yorke J.A."/>
            <person name="Yoshida K."/>
            <person name="Zdobnov E."/>
            <person name="Zhang P."/>
            <person name="Zhang Y."/>
            <person name="Zimin A.V."/>
            <person name="Baldwin J."/>
            <person name="Abdouelleil A."/>
            <person name="Abdulkadir J."/>
            <person name="Abebe A."/>
            <person name="Abera B."/>
            <person name="Abreu J."/>
            <person name="Acer S.C."/>
            <person name="Aftuck L."/>
            <person name="Alexander A."/>
            <person name="An P."/>
            <person name="Anderson E."/>
            <person name="Anderson S."/>
            <person name="Arachi H."/>
            <person name="Azer M."/>
            <person name="Bachantsang P."/>
            <person name="Barry A."/>
            <person name="Bayul T."/>
            <person name="Berlin A."/>
            <person name="Bessette D."/>
            <person name="Bloom T."/>
            <person name="Blye J."/>
            <person name="Boguslavskiy L."/>
            <person name="Bonnet C."/>
            <person name="Boukhgalter B."/>
            <person name="Bourzgui I."/>
            <person name="Brown A."/>
            <person name="Cahill P."/>
            <person name="Channer S."/>
            <person name="Cheshatsang Y."/>
            <person name="Chuda L."/>
            <person name="Citroen M."/>
            <person name="Collymore A."/>
            <person name="Cooke P."/>
            <person name="Costello M."/>
            <person name="D'Aco K."/>
            <person name="Daza R."/>
            <person name="De Haan G."/>
            <person name="DeGray S."/>
            <person name="DeMaso C."/>
            <person name="Dhargay N."/>
            <person name="Dooley K."/>
            <person name="Dooley E."/>
            <person name="Doricent M."/>
            <person name="Dorje P."/>
            <person name="Dorjee K."/>
            <person name="Dupes A."/>
            <person name="Elong R."/>
            <person name="Falk J."/>
            <person name="Farina A."/>
            <person name="Faro S."/>
            <person name="Ferguson D."/>
            <person name="Fisher S."/>
            <person name="Foley C.D."/>
            <person name="Franke A."/>
            <person name="Friedrich D."/>
            <person name="Gadbois L."/>
            <person name="Gearin G."/>
            <person name="Gearin C.R."/>
            <person name="Giannoukos G."/>
            <person name="Goode T."/>
            <person name="Graham J."/>
            <person name="Grandbois E."/>
            <person name="Grewal S."/>
            <person name="Gyaltsen K."/>
            <person name="Hafez N."/>
            <person name="Hagos B."/>
            <person name="Hall J."/>
            <person name="Henson C."/>
            <person name="Hollinger A."/>
            <person name="Honan T."/>
            <person name="Huard M.D."/>
            <person name="Hughes L."/>
            <person name="Hurhula B."/>
            <person name="Husby M.E."/>
            <person name="Kamat A."/>
            <person name="Kanga B."/>
            <person name="Kashin S."/>
            <person name="Khazanovich D."/>
            <person name="Kisner P."/>
            <person name="Lance K."/>
            <person name="Lara M."/>
            <person name="Lee W."/>
            <person name="Lennon N."/>
            <person name="Letendre F."/>
            <person name="LeVine R."/>
            <person name="Lipovsky A."/>
            <person name="Liu X."/>
            <person name="Liu J."/>
            <person name="Liu S."/>
            <person name="Lokyitsang T."/>
            <person name="Lokyitsang Y."/>
            <person name="Lubonja R."/>
            <person name="Lui A."/>
            <person name="MacDonald P."/>
            <person name="Magnisalis V."/>
            <person name="Maru K."/>
            <person name="Matthews C."/>
            <person name="McCusker W."/>
            <person name="McDonough S."/>
            <person name="Mehta T."/>
            <person name="Meldrim J."/>
            <person name="Meneus L."/>
            <person name="Mihai O."/>
            <person name="Mihalev A."/>
            <person name="Mihova T."/>
            <person name="Mittelman R."/>
            <person name="Mlenga V."/>
            <person name="Montmayeur A."/>
            <person name="Mulrain L."/>
            <person name="Navidi A."/>
            <person name="Naylor J."/>
            <person name="Negash T."/>
            <person name="Nguyen T."/>
            <person name="Nguyen N."/>
            <person name="Nicol R."/>
            <person name="Norbu C."/>
            <person name="Norbu N."/>
            <person name="Novod N."/>
            <person name="O'Neill B."/>
            <person name="Osman S."/>
            <person name="Markiewicz E."/>
            <person name="Oyono O.L."/>
            <person name="Patti C."/>
            <person name="Phunkhang P."/>
            <person name="Pierre F."/>
            <person name="Priest M."/>
            <person name="Raghuraman S."/>
            <person name="Rege F."/>
            <person name="Reyes R."/>
            <person name="Rise C."/>
            <person name="Rogov P."/>
            <person name="Ross K."/>
            <person name="Ryan E."/>
            <person name="Settipalli S."/>
            <person name="Shea T."/>
            <person name="Sherpa N."/>
            <person name="Shi L."/>
            <person name="Shih D."/>
            <person name="Sparrow T."/>
            <person name="Spaulding J."/>
            <person name="Stalker J."/>
            <person name="Stange-Thomann N."/>
            <person name="Stavropoulos S."/>
            <person name="Stone C."/>
            <person name="Strader C."/>
            <person name="Tesfaye S."/>
            <person name="Thomson T."/>
            <person name="Thoulutsang Y."/>
            <person name="Thoulutsang D."/>
            <person name="Topham K."/>
            <person name="Topping I."/>
            <person name="Tsamla T."/>
            <person name="Vassiliev H."/>
            <person name="Vo A."/>
            <person name="Wangchuk T."/>
            <person name="Wangdi T."/>
            <person name="Weiand M."/>
            <person name="Wilkinson J."/>
            <person name="Wilson A."/>
            <person name="Yadav S."/>
            <person name="Young G."/>
            <person name="Yu Q."/>
            <person name="Zembek L."/>
            <person name="Zhong D."/>
            <person name="Zimmer A."/>
            <person name="Zwirko Z."/>
            <person name="Jaffe D.B."/>
            <person name="Alvarez P."/>
            <person name="Brockman W."/>
            <person name="Butler J."/>
            <person name="Chin C."/>
            <person name="Gnerre S."/>
            <person name="Grabherr M."/>
            <person name="Kleber M."/>
            <person name="Mauceli E."/>
            <person name="MacCallum I."/>
        </authorList>
    </citation>
    <scope>NUCLEOTIDE SEQUENCE [LARGE SCALE GENOMIC DNA]</scope>
    <source>
        <strain evidence="4">MSH-3 / Tucson 14011-0111.49</strain>
    </source>
</reference>
<dbReference type="eggNOG" id="ENOG502T72C">
    <property type="taxonomic scope" value="Eukaryota"/>
</dbReference>